<feature type="transmembrane region" description="Helical" evidence="1">
    <location>
        <begin position="129"/>
        <end position="156"/>
    </location>
</feature>
<feature type="transmembrane region" description="Helical" evidence="1">
    <location>
        <begin position="333"/>
        <end position="355"/>
    </location>
</feature>
<accession>A0AAW7MUE0</accession>
<reference evidence="2" key="1">
    <citation type="submission" date="2018-04" db="EMBL/GenBank/DDBJ databases">
        <authorList>
            <person name="Jy Z."/>
        </authorList>
    </citation>
    <scope>NUCLEOTIDE SEQUENCE</scope>
    <source>
        <strain evidence="3">AS13</strain>
        <strain evidence="2">LA18</strain>
    </source>
</reference>
<comment type="caution">
    <text evidence="2">The sequence shown here is derived from an EMBL/GenBank/DDBJ whole genome shotgun (WGS) entry which is preliminary data.</text>
</comment>
<dbReference type="Proteomes" id="UP001172791">
    <property type="component" value="Unassembled WGS sequence"/>
</dbReference>
<evidence type="ECO:0000313" key="2">
    <source>
        <dbReference type="EMBL" id="MDN4576086.1"/>
    </source>
</evidence>
<dbReference type="InterPro" id="IPR003004">
    <property type="entry name" value="GspF/PilC"/>
</dbReference>
<keyword evidence="1" id="KW-0812">Transmembrane</keyword>
<keyword evidence="4" id="KW-1185">Reference proteome</keyword>
<dbReference type="AlphaFoldDB" id="A0AAW7MUE0"/>
<evidence type="ECO:0000313" key="3">
    <source>
        <dbReference type="EMBL" id="MDN4581188.1"/>
    </source>
</evidence>
<feature type="transmembrane region" description="Helical" evidence="1">
    <location>
        <begin position="176"/>
        <end position="205"/>
    </location>
</feature>
<keyword evidence="1" id="KW-1133">Transmembrane helix</keyword>
<dbReference type="RefSeq" id="WP_301236592.1">
    <property type="nucleotide sequence ID" value="NZ_QAIC01000042.1"/>
</dbReference>
<organism evidence="2 5">
    <name type="scientific">Pandoraea cepalis</name>
    <dbReference type="NCBI Taxonomy" id="2508294"/>
    <lineage>
        <taxon>Bacteria</taxon>
        <taxon>Pseudomonadati</taxon>
        <taxon>Pseudomonadota</taxon>
        <taxon>Betaproteobacteria</taxon>
        <taxon>Burkholderiales</taxon>
        <taxon>Burkholderiaceae</taxon>
        <taxon>Pandoraea</taxon>
    </lineage>
</organism>
<evidence type="ECO:0000256" key="1">
    <source>
        <dbReference type="SAM" id="Phobius"/>
    </source>
</evidence>
<evidence type="ECO:0000313" key="4">
    <source>
        <dbReference type="Proteomes" id="UP001172788"/>
    </source>
</evidence>
<gene>
    <name evidence="2" type="ORF">DBA34_22810</name>
    <name evidence="3" type="ORF">DBB29_24055</name>
</gene>
<evidence type="ECO:0008006" key="6">
    <source>
        <dbReference type="Google" id="ProtNLM"/>
    </source>
</evidence>
<sequence length="365" mass="40410">MPMLEAVKHLLAKLSPARDPYPGLSRAKRHFRKMRAKFYSDFADAIEDGANPFELFSRRYARAKERRNPMAPLYAIWRDRASSKNLRKSWQGTIPDEDLIVISAGEKGDLAGTLRFLARVVTLQQQTRAAIAGAVVLPIFMSVLLAAIQLGVAYGMMPIMTEIMPPERFPLVGKGLYVLSGFVANWWPLLYGVPLAIVVAISLSLSRWAGPLRRRADRFGPYAVYRDVRAGEFLVALAALTGAKTSVFDAVSLLLVGASPWMRSHLLRMRASLKSERSLVKAMDTGIFNEEVFDRLVEYAGRTNFDAGIRKIGLMTIEEVAERVKARSAALRSVLMALVGLTIIFTVGGMLQIGHAAGEYAESMF</sequence>
<proteinExistence type="predicted"/>
<keyword evidence="1" id="KW-0472">Membrane</keyword>
<evidence type="ECO:0000313" key="5">
    <source>
        <dbReference type="Proteomes" id="UP001172791"/>
    </source>
</evidence>
<dbReference type="PANTHER" id="PTHR30012">
    <property type="entry name" value="GENERAL SECRETION PATHWAY PROTEIN"/>
    <property type="match status" value="1"/>
</dbReference>
<dbReference type="PANTHER" id="PTHR30012:SF0">
    <property type="entry name" value="TYPE II SECRETION SYSTEM PROTEIN F-RELATED"/>
    <property type="match status" value="1"/>
</dbReference>
<dbReference type="InterPro" id="IPR042094">
    <property type="entry name" value="T2SS_GspF_sf"/>
</dbReference>
<dbReference type="EMBL" id="QAID01000045">
    <property type="protein sequence ID" value="MDN4581188.1"/>
    <property type="molecule type" value="Genomic_DNA"/>
</dbReference>
<name>A0AAW7MUE0_9BURK</name>
<dbReference type="Gene3D" id="1.20.81.30">
    <property type="entry name" value="Type II secretion system (T2SS), domain F"/>
    <property type="match status" value="1"/>
</dbReference>
<dbReference type="Proteomes" id="UP001172788">
    <property type="component" value="Unassembled WGS sequence"/>
</dbReference>
<protein>
    <recommendedName>
        <fullName evidence="6">Toxin coregulated pilus biosynthesis protein E</fullName>
    </recommendedName>
</protein>
<dbReference type="EMBL" id="QAIC01000042">
    <property type="protein sequence ID" value="MDN4576086.1"/>
    <property type="molecule type" value="Genomic_DNA"/>
</dbReference>